<sequence length="96" mass="10774">MKEKKNQSINATPLGINKKKFKKNPNEIVAGIVIIINANVIPKMDIWVYARSGHIPKAFVKNHFTLSYVEMCAIYQFADCGVMLSANHSKCFMSLA</sequence>
<organism evidence="1 2">
    <name type="scientific">Brachionus plicatilis</name>
    <name type="common">Marine rotifer</name>
    <name type="synonym">Brachionus muelleri</name>
    <dbReference type="NCBI Taxonomy" id="10195"/>
    <lineage>
        <taxon>Eukaryota</taxon>
        <taxon>Metazoa</taxon>
        <taxon>Spiralia</taxon>
        <taxon>Gnathifera</taxon>
        <taxon>Rotifera</taxon>
        <taxon>Eurotatoria</taxon>
        <taxon>Monogononta</taxon>
        <taxon>Pseudotrocha</taxon>
        <taxon>Ploima</taxon>
        <taxon>Brachionidae</taxon>
        <taxon>Brachionus</taxon>
    </lineage>
</organism>
<comment type="caution">
    <text evidence="1">The sequence shown here is derived from an EMBL/GenBank/DDBJ whole genome shotgun (WGS) entry which is preliminary data.</text>
</comment>
<protein>
    <submittedName>
        <fullName evidence="1">Uncharacterized protein</fullName>
    </submittedName>
</protein>
<dbReference type="EMBL" id="REGN01008866">
    <property type="protein sequence ID" value="RNA02477.1"/>
    <property type="molecule type" value="Genomic_DNA"/>
</dbReference>
<dbReference type="Proteomes" id="UP000276133">
    <property type="component" value="Unassembled WGS sequence"/>
</dbReference>
<evidence type="ECO:0000313" key="2">
    <source>
        <dbReference type="Proteomes" id="UP000276133"/>
    </source>
</evidence>
<evidence type="ECO:0000313" key="1">
    <source>
        <dbReference type="EMBL" id="RNA02477.1"/>
    </source>
</evidence>
<accession>A0A3M7PTJ4</accession>
<reference evidence="1 2" key="1">
    <citation type="journal article" date="2018" name="Sci. Rep.">
        <title>Genomic signatures of local adaptation to the degree of environmental predictability in rotifers.</title>
        <authorList>
            <person name="Franch-Gras L."/>
            <person name="Hahn C."/>
            <person name="Garcia-Roger E.M."/>
            <person name="Carmona M.J."/>
            <person name="Serra M."/>
            <person name="Gomez A."/>
        </authorList>
    </citation>
    <scope>NUCLEOTIDE SEQUENCE [LARGE SCALE GENOMIC DNA]</scope>
    <source>
        <strain evidence="1">HYR1</strain>
    </source>
</reference>
<name>A0A3M7PTJ4_BRAPC</name>
<gene>
    <name evidence="1" type="ORF">BpHYR1_046494</name>
</gene>
<keyword evidence="2" id="KW-1185">Reference proteome</keyword>
<proteinExistence type="predicted"/>
<dbReference type="AlphaFoldDB" id="A0A3M7PTJ4"/>